<dbReference type="STRING" id="1416801.SAMN05192553_101251"/>
<protein>
    <submittedName>
        <fullName evidence="2">Uncharacterized protein</fullName>
    </submittedName>
</protein>
<keyword evidence="1" id="KW-0812">Transmembrane</keyword>
<dbReference type="AlphaFoldDB" id="A0A1H6TNS6"/>
<feature type="transmembrane region" description="Helical" evidence="1">
    <location>
        <begin position="7"/>
        <end position="26"/>
    </location>
</feature>
<evidence type="ECO:0000313" key="2">
    <source>
        <dbReference type="EMBL" id="SEI77875.1"/>
    </source>
</evidence>
<dbReference type="EMBL" id="FNZH01000001">
    <property type="protein sequence ID" value="SEI77875.1"/>
    <property type="molecule type" value="Genomic_DNA"/>
</dbReference>
<keyword evidence="1" id="KW-1133">Transmembrane helix</keyword>
<name>A0A1H6TNS6_9BACT</name>
<reference evidence="3" key="1">
    <citation type="submission" date="2016-10" db="EMBL/GenBank/DDBJ databases">
        <authorList>
            <person name="Varghese N."/>
            <person name="Submissions S."/>
        </authorList>
    </citation>
    <scope>NUCLEOTIDE SEQUENCE [LARGE SCALE GENOMIC DNA]</scope>
    <source>
        <strain evidence="3">IBRC-M 10761</strain>
    </source>
</reference>
<keyword evidence="3" id="KW-1185">Reference proteome</keyword>
<accession>A0A1H6TNS6</accession>
<gene>
    <name evidence="2" type="ORF">SAMN05192553_101251</name>
</gene>
<proteinExistence type="predicted"/>
<dbReference type="RefSeq" id="WP_177179548.1">
    <property type="nucleotide sequence ID" value="NZ_FNZH01000001.1"/>
</dbReference>
<evidence type="ECO:0000256" key="1">
    <source>
        <dbReference type="SAM" id="Phobius"/>
    </source>
</evidence>
<keyword evidence="1" id="KW-0472">Membrane</keyword>
<organism evidence="2 3">
    <name type="scientific">Cyclobacterium xiamenense</name>
    <dbReference type="NCBI Taxonomy" id="1297121"/>
    <lineage>
        <taxon>Bacteria</taxon>
        <taxon>Pseudomonadati</taxon>
        <taxon>Bacteroidota</taxon>
        <taxon>Cytophagia</taxon>
        <taxon>Cytophagales</taxon>
        <taxon>Cyclobacteriaceae</taxon>
        <taxon>Cyclobacterium</taxon>
    </lineage>
</organism>
<dbReference type="Proteomes" id="UP000199403">
    <property type="component" value="Unassembled WGS sequence"/>
</dbReference>
<sequence>MNRTLQIAVAIVGLLAAGVYMLHFFGQINHPYIPAISGGVLIAAYLFGLYARKKQEKE</sequence>
<feature type="transmembrane region" description="Helical" evidence="1">
    <location>
        <begin position="32"/>
        <end position="51"/>
    </location>
</feature>
<evidence type="ECO:0000313" key="3">
    <source>
        <dbReference type="Proteomes" id="UP000199403"/>
    </source>
</evidence>